<name>A0AAV5TT13_9BILA</name>
<reference evidence="1" key="1">
    <citation type="submission" date="2023-10" db="EMBL/GenBank/DDBJ databases">
        <title>Genome assembly of Pristionchus species.</title>
        <authorList>
            <person name="Yoshida K."/>
            <person name="Sommer R.J."/>
        </authorList>
    </citation>
    <scope>NUCLEOTIDE SEQUENCE</scope>
    <source>
        <strain evidence="1">RS0144</strain>
    </source>
</reference>
<feature type="non-terminal residue" evidence="1">
    <location>
        <position position="88"/>
    </location>
</feature>
<feature type="non-terminal residue" evidence="1">
    <location>
        <position position="1"/>
    </location>
</feature>
<dbReference type="EMBL" id="BTSX01000004">
    <property type="protein sequence ID" value="GMS97633.1"/>
    <property type="molecule type" value="Genomic_DNA"/>
</dbReference>
<proteinExistence type="predicted"/>
<dbReference type="AlphaFoldDB" id="A0AAV5TT13"/>
<evidence type="ECO:0000313" key="1">
    <source>
        <dbReference type="EMBL" id="GMS97633.1"/>
    </source>
</evidence>
<dbReference type="Proteomes" id="UP001432027">
    <property type="component" value="Unassembled WGS sequence"/>
</dbReference>
<organism evidence="1 2">
    <name type="scientific">Pristionchus entomophagus</name>
    <dbReference type="NCBI Taxonomy" id="358040"/>
    <lineage>
        <taxon>Eukaryota</taxon>
        <taxon>Metazoa</taxon>
        <taxon>Ecdysozoa</taxon>
        <taxon>Nematoda</taxon>
        <taxon>Chromadorea</taxon>
        <taxon>Rhabditida</taxon>
        <taxon>Rhabditina</taxon>
        <taxon>Diplogasteromorpha</taxon>
        <taxon>Diplogasteroidea</taxon>
        <taxon>Neodiplogasteridae</taxon>
        <taxon>Pristionchus</taxon>
    </lineage>
</organism>
<evidence type="ECO:0000313" key="2">
    <source>
        <dbReference type="Proteomes" id="UP001432027"/>
    </source>
</evidence>
<gene>
    <name evidence="1" type="ORF">PENTCL1PPCAC_19808</name>
</gene>
<accession>A0AAV5TT13</accession>
<keyword evidence="2" id="KW-1185">Reference proteome</keyword>
<comment type="caution">
    <text evidence="1">The sequence shown here is derived from an EMBL/GenBank/DDBJ whole genome shotgun (WGS) entry which is preliminary data.</text>
</comment>
<sequence>LLQLEDFRFQRLTVSIGLNQRLNQLVHFRLVSPAAFALSSSSSLLLPRIDRFLADVATALGRDLLLQFEDSRLQRLTVCERLSQLVDS</sequence>
<protein>
    <submittedName>
        <fullName evidence="1">Uncharacterized protein</fullName>
    </submittedName>
</protein>